<dbReference type="InterPro" id="IPR009097">
    <property type="entry name" value="Cyclic_Pdiesterase"/>
</dbReference>
<organism evidence="2 3">
    <name type="scientific">Muraenolepis orangiensis</name>
    <name type="common">Patagonian moray cod</name>
    <dbReference type="NCBI Taxonomy" id="630683"/>
    <lineage>
        <taxon>Eukaryota</taxon>
        <taxon>Metazoa</taxon>
        <taxon>Chordata</taxon>
        <taxon>Craniata</taxon>
        <taxon>Vertebrata</taxon>
        <taxon>Euteleostomi</taxon>
        <taxon>Actinopterygii</taxon>
        <taxon>Neopterygii</taxon>
        <taxon>Teleostei</taxon>
        <taxon>Neoteleostei</taxon>
        <taxon>Acanthomorphata</taxon>
        <taxon>Zeiogadaria</taxon>
        <taxon>Gadariae</taxon>
        <taxon>Gadiformes</taxon>
        <taxon>Muraenolepidoidei</taxon>
        <taxon>Muraenolepididae</taxon>
        <taxon>Muraenolepis</taxon>
    </lineage>
</organism>
<comment type="caution">
    <text evidence="2">The sequence shown here is derived from an EMBL/GenBank/DDBJ whole genome shotgun (WGS) entry which is preliminary data.</text>
</comment>
<protein>
    <recommendedName>
        <fullName evidence="1">A-kinase anchor protein 7-like phosphoesterase domain-containing protein</fullName>
    </recommendedName>
</protein>
<feature type="non-terminal residue" evidence="2">
    <location>
        <position position="1"/>
    </location>
</feature>
<dbReference type="GO" id="GO:0010738">
    <property type="term" value="P:regulation of protein kinase A signaling"/>
    <property type="evidence" value="ECO:0007669"/>
    <property type="project" value="TreeGrafter"/>
</dbReference>
<dbReference type="InterPro" id="IPR019510">
    <property type="entry name" value="AKAP7-like_phosphoesterase"/>
</dbReference>
<dbReference type="OrthoDB" id="8446971at2759"/>
<feature type="domain" description="A-kinase anchor protein 7-like phosphoesterase" evidence="1">
    <location>
        <begin position="195"/>
        <end position="332"/>
    </location>
</feature>
<keyword evidence="3" id="KW-1185">Reference proteome</keyword>
<dbReference type="PANTHER" id="PTHR15934:SF6">
    <property type="entry name" value="A-KINASE ANCHOR PROTEIN 7 ISOFORM GAMMA"/>
    <property type="match status" value="1"/>
</dbReference>
<proteinExistence type="predicted"/>
<evidence type="ECO:0000259" key="1">
    <source>
        <dbReference type="Pfam" id="PF10469"/>
    </source>
</evidence>
<gene>
    <name evidence="2" type="ORF">NHX12_026702</name>
</gene>
<dbReference type="SUPFAM" id="SSF55144">
    <property type="entry name" value="LigT-like"/>
    <property type="match status" value="1"/>
</dbReference>
<reference evidence="2" key="1">
    <citation type="submission" date="2022-07" db="EMBL/GenBank/DDBJ databases">
        <title>Chromosome-level genome of Muraenolepis orangiensis.</title>
        <authorList>
            <person name="Kim J."/>
        </authorList>
    </citation>
    <scope>NUCLEOTIDE SEQUENCE</scope>
    <source>
        <strain evidence="2">KU_S4_2022</strain>
        <tissue evidence="2">Muscle</tissue>
    </source>
</reference>
<dbReference type="Gene3D" id="3.90.1140.10">
    <property type="entry name" value="Cyclic phosphodiesterase"/>
    <property type="match status" value="1"/>
</dbReference>
<dbReference type="Pfam" id="PF10469">
    <property type="entry name" value="AKAP7_NLS"/>
    <property type="match status" value="1"/>
</dbReference>
<dbReference type="PANTHER" id="PTHR15934">
    <property type="entry name" value="RNA 2',3'-CYCLIC PHOSPHODIESTERASE"/>
    <property type="match status" value="1"/>
</dbReference>
<dbReference type="EMBL" id="JANIIK010000042">
    <property type="protein sequence ID" value="KAJ3607189.1"/>
    <property type="molecule type" value="Genomic_DNA"/>
</dbReference>
<dbReference type="InterPro" id="IPR052641">
    <property type="entry name" value="AKAP7_isoform_gamma"/>
</dbReference>
<dbReference type="GO" id="GO:0005829">
    <property type="term" value="C:cytosol"/>
    <property type="evidence" value="ECO:0007669"/>
    <property type="project" value="TreeGrafter"/>
</dbReference>
<dbReference type="GO" id="GO:0034237">
    <property type="term" value="F:protein kinase A regulatory subunit binding"/>
    <property type="evidence" value="ECO:0007669"/>
    <property type="project" value="TreeGrafter"/>
</dbReference>
<evidence type="ECO:0000313" key="3">
    <source>
        <dbReference type="Proteomes" id="UP001148018"/>
    </source>
</evidence>
<dbReference type="AlphaFoldDB" id="A0A9Q0EH22"/>
<evidence type="ECO:0000313" key="2">
    <source>
        <dbReference type="EMBL" id="KAJ3607189.1"/>
    </source>
</evidence>
<sequence>MAGLFQRIGDRYPDVAVQLKTDTLTAALTENGVLVDYLLILKELTTQVERIHTFLITQVCLLEEHRKDCKVAKEMPTVKFMSIVSGKTLDSEKTLLDRVRFMGNITLVEDSSDPQLIVVFCPITSRIESDLESVMAKRPASLCDKPVLLVMMYHMHEPKAGVIQKPGSVLKRWNIVLDVNVFYHETVYGLVPCAMNTQAISAAVVEVQEAVLQQEPRLVKAMIPAPTLHITLLVTHLANQEQVGLAVTALAKAMPSLADLLDGRDLVLPFSGVGHFRKEVVFIGMTPGQHRDTLEKLAEVLQRCFEEQGLLQGDCRGFKPHLTIMKLSKAPKLRSQ</sequence>
<name>A0A9Q0EH22_9TELE</name>
<dbReference type="Proteomes" id="UP001148018">
    <property type="component" value="Unassembled WGS sequence"/>
</dbReference>
<accession>A0A9Q0EH22</accession>